<name>A0A9D5U779_9CELL</name>
<feature type="signal peptide" evidence="1">
    <location>
        <begin position="1"/>
        <end position="30"/>
    </location>
</feature>
<evidence type="ECO:0000313" key="3">
    <source>
        <dbReference type="Proteomes" id="UP000822993"/>
    </source>
</evidence>
<organism evidence="2 3">
    <name type="scientific">Oerskovia douganii</name>
    <dbReference type="NCBI Taxonomy" id="2762210"/>
    <lineage>
        <taxon>Bacteria</taxon>
        <taxon>Bacillati</taxon>
        <taxon>Actinomycetota</taxon>
        <taxon>Actinomycetes</taxon>
        <taxon>Micrococcales</taxon>
        <taxon>Cellulomonadaceae</taxon>
        <taxon>Oerskovia</taxon>
    </lineage>
</organism>
<accession>A0A9D5U779</accession>
<dbReference type="RefSeq" id="WP_193718780.1">
    <property type="nucleotide sequence ID" value="NZ_JACSPN010000003.1"/>
</dbReference>
<evidence type="ECO:0000256" key="1">
    <source>
        <dbReference type="SAM" id="SignalP"/>
    </source>
</evidence>
<proteinExistence type="predicted"/>
<evidence type="ECO:0000313" key="2">
    <source>
        <dbReference type="EMBL" id="MBE7699493.1"/>
    </source>
</evidence>
<keyword evidence="1" id="KW-0732">Signal</keyword>
<dbReference type="EMBL" id="JACSPN010000003">
    <property type="protein sequence ID" value="MBE7699493.1"/>
    <property type="molecule type" value="Genomic_DNA"/>
</dbReference>
<protein>
    <submittedName>
        <fullName evidence="2">Uncharacterized protein</fullName>
    </submittedName>
</protein>
<feature type="chain" id="PRO_5039104977" evidence="1">
    <location>
        <begin position="31"/>
        <end position="322"/>
    </location>
</feature>
<gene>
    <name evidence="2" type="ORF">H9623_04115</name>
</gene>
<sequence>MRRPSTSTTAIATLGLVGTLLLTACGGTDAAVPEEESPLTMFYQSLTGDLSRDEMIRKTQEDNRRAEELTAECMAAEGFEYIPDEQEVIVPDPEEFDPVKDAAENGYGMTVTAQPSDEEQAELDSRVDPNQAIVNAMSESEMTAYYIALQGDTSSWETDEDGANVDVPIAEMGCWGRAQDTVSGDEQAIWGTEEMTAFNEATTVMYEAIPNDPRMIDVAERWADCMADAGFDYSTPDEPAEYFLQASNELYGGESPVHPGDPKVAELAEQEKSTAVADQECRKEVEYDKVYTTVQFELEETFVAENKDLMDRVVAASEEIGQ</sequence>
<keyword evidence="3" id="KW-1185">Reference proteome</keyword>
<comment type="caution">
    <text evidence="2">The sequence shown here is derived from an EMBL/GenBank/DDBJ whole genome shotgun (WGS) entry which is preliminary data.</text>
</comment>
<dbReference type="PROSITE" id="PS51257">
    <property type="entry name" value="PROKAR_LIPOPROTEIN"/>
    <property type="match status" value="1"/>
</dbReference>
<dbReference type="AlphaFoldDB" id="A0A9D5U779"/>
<dbReference type="Proteomes" id="UP000822993">
    <property type="component" value="Unassembled WGS sequence"/>
</dbReference>
<reference evidence="2 3" key="1">
    <citation type="submission" date="2020-08" db="EMBL/GenBank/DDBJ databases">
        <title>A Genomic Blueprint of the Chicken Gut Microbiome.</title>
        <authorList>
            <person name="Gilroy R."/>
            <person name="Ravi A."/>
            <person name="Getino M."/>
            <person name="Pursley I."/>
            <person name="Horton D.L."/>
            <person name="Alikhan N.-F."/>
            <person name="Baker D."/>
            <person name="Gharbi K."/>
            <person name="Hall N."/>
            <person name="Watson M."/>
            <person name="Adriaenssens E.M."/>
            <person name="Foster-Nyarko E."/>
            <person name="Jarju S."/>
            <person name="Secka A."/>
            <person name="Antonio M."/>
            <person name="Oren A."/>
            <person name="Chaudhuri R."/>
            <person name="La Ragione R.M."/>
            <person name="Hildebrand F."/>
            <person name="Pallen M.J."/>
        </authorList>
    </citation>
    <scope>NUCLEOTIDE SEQUENCE [LARGE SCALE GENOMIC DNA]</scope>
    <source>
        <strain evidence="2 3">Sa1BUA8</strain>
    </source>
</reference>